<dbReference type="PANTHER" id="PTHR30632">
    <property type="entry name" value="MOLYBDATE-BINDING PERIPLASMIC PROTEIN"/>
    <property type="match status" value="1"/>
</dbReference>
<dbReference type="PANTHER" id="PTHR30632:SF11">
    <property type="entry name" value="BLR4797 PROTEIN"/>
    <property type="match status" value="1"/>
</dbReference>
<dbReference type="RefSeq" id="WP_249892524.1">
    <property type="nucleotide sequence ID" value="NZ_CP082904.1"/>
</dbReference>
<dbReference type="Proteomes" id="UP001056635">
    <property type="component" value="Chromosome"/>
</dbReference>
<feature type="chain" id="PRO_5046958095" evidence="1">
    <location>
        <begin position="23"/>
        <end position="267"/>
    </location>
</feature>
<keyword evidence="3" id="KW-1185">Reference proteome</keyword>
<organism evidence="2 3">
    <name type="scientific">Mixta hanseatica</name>
    <dbReference type="NCBI Taxonomy" id="2872648"/>
    <lineage>
        <taxon>Bacteria</taxon>
        <taxon>Pseudomonadati</taxon>
        <taxon>Pseudomonadota</taxon>
        <taxon>Gammaproteobacteria</taxon>
        <taxon>Enterobacterales</taxon>
        <taxon>Erwiniaceae</taxon>
        <taxon>Mixta</taxon>
    </lineage>
</organism>
<evidence type="ECO:0000313" key="2">
    <source>
        <dbReference type="EMBL" id="UQY43866.1"/>
    </source>
</evidence>
<feature type="signal peptide" evidence="1">
    <location>
        <begin position="1"/>
        <end position="22"/>
    </location>
</feature>
<dbReference type="Pfam" id="PF13531">
    <property type="entry name" value="SBP_bac_11"/>
    <property type="match status" value="1"/>
</dbReference>
<keyword evidence="1" id="KW-0732">Signal</keyword>
<reference evidence="2" key="1">
    <citation type="submission" date="2021-09" db="EMBL/GenBank/DDBJ databases">
        <title>First case of bloodstream infection caused by Mixta hanseatica sp. nov., a member of the Erwiniaceae family.</title>
        <authorList>
            <person name="Both A."/>
            <person name="Huang J."/>
            <person name="Wenzel P."/>
            <person name="Aepfelbacher M."/>
            <person name="Rohde H."/>
            <person name="Christner M."/>
            <person name="Hentschke M."/>
        </authorList>
    </citation>
    <scope>NUCLEOTIDE SEQUENCE</scope>
    <source>
        <strain evidence="2">X22927</strain>
    </source>
</reference>
<protein>
    <submittedName>
        <fullName evidence="2">Substrate-binding domain-containing protein</fullName>
    </submittedName>
</protein>
<accession>A0ABY4R675</accession>
<dbReference type="InterPro" id="IPR050682">
    <property type="entry name" value="ModA/WtpA"/>
</dbReference>
<sequence length="267" mass="28912">MKLYRIIFAIIFSLTCSTVVQAKELTVMISGGFMAAWETLAPQFEAQKGYKIHTISGPSMGNTPQAIPARLARGEKADVVIMVGDALKDLEKRGWIQSGSRVELADSVIGAVIKKGVPTVSIKNDDELRTVLLDAPSIAYSDSASGRYISSQLFRKLGIEQQVKSKAYKVERIPVASLVAKGKYSIGFQQVSELLPVKGVTFIGELPDNMQYTTRFAGAVVSHSAYNDGATQLLAYLSSPDVQPVVRSTGLHSVTMQHANIMSDTVQ</sequence>
<evidence type="ECO:0000313" key="3">
    <source>
        <dbReference type="Proteomes" id="UP001056635"/>
    </source>
</evidence>
<dbReference type="Gene3D" id="3.40.190.10">
    <property type="entry name" value="Periplasmic binding protein-like II"/>
    <property type="match status" value="2"/>
</dbReference>
<evidence type="ECO:0000256" key="1">
    <source>
        <dbReference type="SAM" id="SignalP"/>
    </source>
</evidence>
<dbReference type="SUPFAM" id="SSF53850">
    <property type="entry name" value="Periplasmic binding protein-like II"/>
    <property type="match status" value="1"/>
</dbReference>
<proteinExistence type="predicted"/>
<name>A0ABY4R675_9GAMM</name>
<gene>
    <name evidence="2" type="ORF">K6958_18785</name>
</gene>
<dbReference type="EMBL" id="CP082904">
    <property type="protein sequence ID" value="UQY43866.1"/>
    <property type="molecule type" value="Genomic_DNA"/>
</dbReference>